<dbReference type="PANTHER" id="PTHR43855">
    <property type="entry name" value="THIOSULFATE SULFURTRANSFERASE"/>
    <property type="match status" value="1"/>
</dbReference>
<dbReference type="PANTHER" id="PTHR43855:SF1">
    <property type="entry name" value="THIOSULFATE SULFURTRANSFERASE"/>
    <property type="match status" value="1"/>
</dbReference>
<evidence type="ECO:0000259" key="3">
    <source>
        <dbReference type="PROSITE" id="PS50206"/>
    </source>
</evidence>
<dbReference type="InterPro" id="IPR001763">
    <property type="entry name" value="Rhodanese-like_dom"/>
</dbReference>
<reference evidence="4 5" key="1">
    <citation type="submission" date="2020-05" db="EMBL/GenBank/DDBJ databases">
        <title>Complete genome sequence of Gemmatimonas greenlandica TET16.</title>
        <authorList>
            <person name="Zeng Y."/>
        </authorList>
    </citation>
    <scope>NUCLEOTIDE SEQUENCE [LARGE SCALE GENOMIC DNA]</scope>
    <source>
        <strain evidence="4 5">TET16</strain>
    </source>
</reference>
<dbReference type="GO" id="GO:0004792">
    <property type="term" value="F:thiosulfate-cyanide sulfurtransferase activity"/>
    <property type="evidence" value="ECO:0007669"/>
    <property type="project" value="InterPro"/>
</dbReference>
<dbReference type="PROSITE" id="PS00380">
    <property type="entry name" value="RHODANESE_1"/>
    <property type="match status" value="1"/>
</dbReference>
<keyword evidence="5" id="KW-1185">Reference proteome</keyword>
<keyword evidence="2 4" id="KW-0808">Transferase</keyword>
<feature type="domain" description="Rhodanese" evidence="3">
    <location>
        <begin position="37"/>
        <end position="144"/>
    </location>
</feature>
<dbReference type="InterPro" id="IPR036873">
    <property type="entry name" value="Rhodanese-like_dom_sf"/>
</dbReference>
<dbReference type="InterPro" id="IPR051126">
    <property type="entry name" value="Thiosulfate_sulfurtransferase"/>
</dbReference>
<dbReference type="AlphaFoldDB" id="A0A6M4ITA4"/>
<dbReference type="Pfam" id="PF00581">
    <property type="entry name" value="Rhodanese"/>
    <property type="match status" value="2"/>
</dbReference>
<dbReference type="SUPFAM" id="SSF52821">
    <property type="entry name" value="Rhodanese/Cell cycle control phosphatase"/>
    <property type="match status" value="2"/>
</dbReference>
<sequence length="301" mass="33841">MSPISALPDTPDPRIAAKGYAHPERLVSTDWLAAHLDHPSLRLLECNEDVLLYSVEHIPGAQKLDWHIDLNDQVERDYLARDAFQSLLRAKGIDETTTVVFYGDKNNWWATYAFWVFQLFGFDNAVVLDGGRAKWLAEDRPTTTDVPSFPATAYAARERNDGSIRAFIDETRVHMQSGKPMVDVRSPQEYTGEKLHMPDYPQEGTLRGGHIPGARSMPWARAAAADGSFKTAAELRAIYEGELGLAPGDDVVTYCRIGERSSHTWFVLTYLLGFEKVRNYDGSWTEWGNAVRAPIRQGEKP</sequence>
<dbReference type="PROSITE" id="PS50206">
    <property type="entry name" value="RHODANESE_3"/>
    <property type="match status" value="2"/>
</dbReference>
<protein>
    <recommendedName>
        <fullName evidence="2">Sulfurtransferase</fullName>
    </recommendedName>
</protein>
<keyword evidence="1" id="KW-0677">Repeat</keyword>
<dbReference type="CDD" id="cd01448">
    <property type="entry name" value="TST_Repeat_1"/>
    <property type="match status" value="1"/>
</dbReference>
<dbReference type="CDD" id="cd01449">
    <property type="entry name" value="TST_Repeat_2"/>
    <property type="match status" value="1"/>
</dbReference>
<dbReference type="Gene3D" id="3.40.250.10">
    <property type="entry name" value="Rhodanese-like domain"/>
    <property type="match status" value="2"/>
</dbReference>
<evidence type="ECO:0000256" key="2">
    <source>
        <dbReference type="RuleBase" id="RU000507"/>
    </source>
</evidence>
<evidence type="ECO:0000313" key="5">
    <source>
        <dbReference type="Proteomes" id="UP000500938"/>
    </source>
</evidence>
<name>A0A6M4ITA4_9BACT</name>
<dbReference type="PROSITE" id="PS00683">
    <property type="entry name" value="RHODANESE_2"/>
    <property type="match status" value="1"/>
</dbReference>
<dbReference type="RefSeq" id="WP_171227411.1">
    <property type="nucleotide sequence ID" value="NZ_CP053085.1"/>
</dbReference>
<evidence type="ECO:0000313" key="4">
    <source>
        <dbReference type="EMBL" id="QJR37974.1"/>
    </source>
</evidence>
<evidence type="ECO:0000256" key="1">
    <source>
        <dbReference type="ARBA" id="ARBA00022737"/>
    </source>
</evidence>
<dbReference type="InterPro" id="IPR001307">
    <property type="entry name" value="Thiosulphate_STrfase_CS"/>
</dbReference>
<dbReference type="Proteomes" id="UP000500938">
    <property type="component" value="Chromosome"/>
</dbReference>
<accession>A0A6M4ITA4</accession>
<gene>
    <name evidence="4" type="ORF">HKW67_21810</name>
</gene>
<dbReference type="EMBL" id="CP053085">
    <property type="protein sequence ID" value="QJR37974.1"/>
    <property type="molecule type" value="Genomic_DNA"/>
</dbReference>
<organism evidence="4 5">
    <name type="scientific">Gemmatimonas groenlandica</name>
    <dbReference type="NCBI Taxonomy" id="2732249"/>
    <lineage>
        <taxon>Bacteria</taxon>
        <taxon>Pseudomonadati</taxon>
        <taxon>Gemmatimonadota</taxon>
        <taxon>Gemmatimonadia</taxon>
        <taxon>Gemmatimonadales</taxon>
        <taxon>Gemmatimonadaceae</taxon>
        <taxon>Gemmatimonas</taxon>
    </lineage>
</organism>
<proteinExistence type="predicted"/>
<dbReference type="SMART" id="SM00450">
    <property type="entry name" value="RHOD"/>
    <property type="match status" value="2"/>
</dbReference>
<dbReference type="KEGG" id="ggr:HKW67_21810"/>
<feature type="domain" description="Rhodanese" evidence="3">
    <location>
        <begin position="182"/>
        <end position="296"/>
    </location>
</feature>